<proteinExistence type="predicted"/>
<evidence type="ECO:0000256" key="2">
    <source>
        <dbReference type="RuleBase" id="RU000501"/>
    </source>
</evidence>
<dbReference type="InterPro" id="IPR013785">
    <property type="entry name" value="Aldolase_TIM"/>
</dbReference>
<dbReference type="EMBL" id="QGMG01000202">
    <property type="protein sequence ID" value="TVY55877.1"/>
    <property type="molecule type" value="Genomic_DNA"/>
</dbReference>
<evidence type="ECO:0000256" key="1">
    <source>
        <dbReference type="ARBA" id="ARBA00023270"/>
    </source>
</evidence>
<dbReference type="PANTHER" id="PTHR10683">
    <property type="entry name" value="TRANSALDOLASE"/>
    <property type="match status" value="1"/>
</dbReference>
<dbReference type="PROSITE" id="PS00958">
    <property type="entry name" value="TRANSALDOLASE_2"/>
    <property type="match status" value="1"/>
</dbReference>
<keyword evidence="2" id="KW-0808">Transferase</keyword>
<protein>
    <recommendedName>
        <fullName evidence="2">Transaldolase</fullName>
        <ecNumber evidence="2">2.2.1.2</ecNumber>
    </recommendedName>
</protein>
<dbReference type="Gene3D" id="3.20.20.70">
    <property type="entry name" value="Aldolase class I"/>
    <property type="match status" value="1"/>
</dbReference>
<keyword evidence="1" id="KW-0704">Schiff base</keyword>
<dbReference type="GO" id="GO:0004801">
    <property type="term" value="F:transaldolase activity"/>
    <property type="evidence" value="ECO:0007669"/>
    <property type="project" value="UniProtKB-EC"/>
</dbReference>
<dbReference type="OrthoDB" id="1711136at2759"/>
<accession>A0A7D8YZK1</accession>
<dbReference type="EC" id="2.2.1.2" evidence="2"/>
<comment type="caution">
    <text evidence="3">The sequence shown here is derived from an EMBL/GenBank/DDBJ whole genome shotgun (WGS) entry which is preliminary data.</text>
</comment>
<keyword evidence="4" id="KW-1185">Reference proteome</keyword>
<dbReference type="GO" id="GO:0009052">
    <property type="term" value="P:pentose-phosphate shunt, non-oxidative branch"/>
    <property type="evidence" value="ECO:0007669"/>
    <property type="project" value="TreeGrafter"/>
</dbReference>
<comment type="function">
    <text evidence="2">Catalyzes the rate-limiting step of the non-oxidative phase in the pentose phosphate pathway. Catalyzes the reversible conversion of sedheptulose-7-phosphate and D-glyceraldehyde 3-phosphate into erythrose-4-phosphate and beta-D-fructose 6-phosphate.</text>
</comment>
<comment type="pathway">
    <text evidence="2">Carbohydrate degradation; pentose phosphate pathway; D-glyceraldehyde 3-phosphate and beta-D-fructose 6-phosphate from D-ribose 5-phosphate and D-xylulose 5-phosphate (non-oxidative stage): step 2/3.</text>
</comment>
<evidence type="ECO:0000313" key="3">
    <source>
        <dbReference type="EMBL" id="TVY55877.1"/>
    </source>
</evidence>
<dbReference type="Proteomes" id="UP000481288">
    <property type="component" value="Unassembled WGS sequence"/>
</dbReference>
<reference evidence="3 4" key="1">
    <citation type="submission" date="2018-05" db="EMBL/GenBank/DDBJ databases">
        <title>Whole genome sequencing for identification of molecular markers to develop diagnostic detection tools for the regulated plant pathogen Lachnellula willkommii.</title>
        <authorList>
            <person name="Giroux E."/>
            <person name="Bilodeau G."/>
        </authorList>
    </citation>
    <scope>NUCLEOTIDE SEQUENCE [LARGE SCALE GENOMIC DNA]</scope>
    <source>
        <strain evidence="3 4">CBS 625.97</strain>
    </source>
</reference>
<comment type="catalytic activity">
    <reaction evidence="2">
        <text>D-sedoheptulose 7-phosphate + D-glyceraldehyde 3-phosphate = D-erythrose 4-phosphate + beta-D-fructose 6-phosphate</text>
        <dbReference type="Rhea" id="RHEA:17053"/>
        <dbReference type="ChEBI" id="CHEBI:16897"/>
        <dbReference type="ChEBI" id="CHEBI:57483"/>
        <dbReference type="ChEBI" id="CHEBI:57634"/>
        <dbReference type="ChEBI" id="CHEBI:59776"/>
        <dbReference type="EC" id="2.2.1.2"/>
    </reaction>
</comment>
<dbReference type="Pfam" id="PF00923">
    <property type="entry name" value="TAL_FSA"/>
    <property type="match status" value="1"/>
</dbReference>
<dbReference type="PANTHER" id="PTHR10683:SF34">
    <property type="entry name" value="TRANSALDOLASE"/>
    <property type="match status" value="1"/>
</dbReference>
<dbReference type="AlphaFoldDB" id="A0A7D8YZK1"/>
<organism evidence="3 4">
    <name type="scientific">Lachnellula cervina</name>
    <dbReference type="NCBI Taxonomy" id="1316786"/>
    <lineage>
        <taxon>Eukaryota</taxon>
        <taxon>Fungi</taxon>
        <taxon>Dikarya</taxon>
        <taxon>Ascomycota</taxon>
        <taxon>Pezizomycotina</taxon>
        <taxon>Leotiomycetes</taxon>
        <taxon>Helotiales</taxon>
        <taxon>Lachnaceae</taxon>
        <taxon>Lachnellula</taxon>
    </lineage>
</organism>
<dbReference type="GO" id="GO:0005975">
    <property type="term" value="P:carbohydrate metabolic process"/>
    <property type="evidence" value="ECO:0007669"/>
    <property type="project" value="InterPro"/>
</dbReference>
<gene>
    <name evidence="3" type="primary">tal</name>
    <name evidence="3" type="ORF">LCER1_G001884</name>
</gene>
<sequence>MVPQTLLQLLQSRSIVDCDTMDVEVPKTFGQFVDCTSNQVSYVPAIAYGELSKPKNQKLVENAVSLGKKLTSTYPDIPPKVLAGEIAMVKLQYEISKYITGFVHIQTNPYHSYDTEKTVSDARRIIQLFKTLDPDFNTARICIKIPSTWEGLQACRILEANGVTTLATTLFTIEQAALAGEVGCHYIAPYVNELKVHFDPGFVDNNKGQPLCLQAQRYHEAHKLTTQVLPASLTCIEEIMALAGVNHITISPGLLKELSEKPAAGNETVSLFDEATIGCKKQELLSFAGDEKAFRIAFTLSGGGDGERKLGQAINIFCEMQDKMEVLMG</sequence>
<name>A0A7D8YZK1_9HELO</name>
<dbReference type="SUPFAM" id="SSF51569">
    <property type="entry name" value="Aldolase"/>
    <property type="match status" value="1"/>
</dbReference>
<dbReference type="InterPro" id="IPR001585">
    <property type="entry name" value="TAL/FSA"/>
</dbReference>
<evidence type="ECO:0000313" key="4">
    <source>
        <dbReference type="Proteomes" id="UP000481288"/>
    </source>
</evidence>
<dbReference type="UniPathway" id="UPA00115">
    <property type="reaction ID" value="UER00414"/>
</dbReference>
<dbReference type="InterPro" id="IPR018225">
    <property type="entry name" value="Transaldolase_AS"/>
</dbReference>
<keyword evidence="2" id="KW-0570">Pentose shunt</keyword>